<dbReference type="SUPFAM" id="SSF57716">
    <property type="entry name" value="Glucocorticoid receptor-like (DNA-binding domain)"/>
    <property type="match status" value="1"/>
</dbReference>
<keyword evidence="1" id="KW-0863">Zinc-finger</keyword>
<dbReference type="Proteomes" id="UP001491310">
    <property type="component" value="Unassembled WGS sequence"/>
</dbReference>
<dbReference type="Pfam" id="PF00320">
    <property type="entry name" value="GATA"/>
    <property type="match status" value="1"/>
</dbReference>
<evidence type="ECO:0000313" key="4">
    <source>
        <dbReference type="Proteomes" id="UP001491310"/>
    </source>
</evidence>
<dbReference type="Gene3D" id="3.30.50.10">
    <property type="entry name" value="Erythroid Transcription Factor GATA-1, subunit A"/>
    <property type="match status" value="1"/>
</dbReference>
<evidence type="ECO:0000313" key="3">
    <source>
        <dbReference type="EMBL" id="KAK9915783.1"/>
    </source>
</evidence>
<evidence type="ECO:0000259" key="2">
    <source>
        <dbReference type="PROSITE" id="PS50114"/>
    </source>
</evidence>
<name>A0ABR2YVH8_9CHLO</name>
<gene>
    <name evidence="3" type="ORF">WJX75_004094</name>
</gene>
<proteinExistence type="predicted"/>
<dbReference type="InterPro" id="IPR013088">
    <property type="entry name" value="Znf_NHR/GATA"/>
</dbReference>
<dbReference type="CDD" id="cd00202">
    <property type="entry name" value="ZnF_GATA"/>
    <property type="match status" value="1"/>
</dbReference>
<dbReference type="SMART" id="SM00401">
    <property type="entry name" value="ZnF_GATA"/>
    <property type="match status" value="1"/>
</dbReference>
<reference evidence="3 4" key="1">
    <citation type="journal article" date="2024" name="Nat. Commun.">
        <title>Phylogenomics reveals the evolutionary origins of lichenization in chlorophyte algae.</title>
        <authorList>
            <person name="Puginier C."/>
            <person name="Libourel C."/>
            <person name="Otte J."/>
            <person name="Skaloud P."/>
            <person name="Haon M."/>
            <person name="Grisel S."/>
            <person name="Petersen M."/>
            <person name="Berrin J.G."/>
            <person name="Delaux P.M."/>
            <person name="Dal Grande F."/>
            <person name="Keller J."/>
        </authorList>
    </citation>
    <scope>NUCLEOTIDE SEQUENCE [LARGE SCALE GENOMIC DNA]</scope>
    <source>
        <strain evidence="3 4">SAG 216-7</strain>
    </source>
</reference>
<dbReference type="InterPro" id="IPR053116">
    <property type="entry name" value="GATA-type_Znf_Regulator"/>
</dbReference>
<keyword evidence="4" id="KW-1185">Reference proteome</keyword>
<dbReference type="PANTHER" id="PTHR47341">
    <property type="entry name" value="GATA-TYPE ZINC FINGER PROTEIN 1"/>
    <property type="match status" value="1"/>
</dbReference>
<evidence type="ECO:0000256" key="1">
    <source>
        <dbReference type="PROSITE-ProRule" id="PRU00094"/>
    </source>
</evidence>
<sequence>MHASCSHFGLDDESAFRSIRRYDSDPTAGYFSEPGSTDDLEHLRTLGSTESAWTVLLPRQRRRKSEKPARAPEAVGPEWYAEQRLAKRMAASLLPLSSEPMQLRRARSKSRADFPAVDRAASLGTAVTGAALNLDSKGSSRECEDCGTTQTPLWRQYEDSTYCNACGLRRKRADGAYVRSSKASRS</sequence>
<dbReference type="PANTHER" id="PTHR47341:SF1">
    <property type="entry name" value="GATA-TYPE ZINC FINGER PROTEIN 1"/>
    <property type="match status" value="1"/>
</dbReference>
<dbReference type="EMBL" id="JALJOT010000004">
    <property type="protein sequence ID" value="KAK9915783.1"/>
    <property type="molecule type" value="Genomic_DNA"/>
</dbReference>
<protein>
    <recommendedName>
        <fullName evidence="2">GATA-type domain-containing protein</fullName>
    </recommendedName>
</protein>
<comment type="caution">
    <text evidence="3">The sequence shown here is derived from an EMBL/GenBank/DDBJ whole genome shotgun (WGS) entry which is preliminary data.</text>
</comment>
<organism evidence="3 4">
    <name type="scientific">Coccomyxa subellipsoidea</name>
    <dbReference type="NCBI Taxonomy" id="248742"/>
    <lineage>
        <taxon>Eukaryota</taxon>
        <taxon>Viridiplantae</taxon>
        <taxon>Chlorophyta</taxon>
        <taxon>core chlorophytes</taxon>
        <taxon>Trebouxiophyceae</taxon>
        <taxon>Trebouxiophyceae incertae sedis</taxon>
        <taxon>Coccomyxaceae</taxon>
        <taxon>Coccomyxa</taxon>
    </lineage>
</organism>
<keyword evidence="1" id="KW-0862">Zinc</keyword>
<dbReference type="InterPro" id="IPR000679">
    <property type="entry name" value="Znf_GATA"/>
</dbReference>
<keyword evidence="1" id="KW-0479">Metal-binding</keyword>
<accession>A0ABR2YVH8</accession>
<dbReference type="PROSITE" id="PS50114">
    <property type="entry name" value="GATA_ZN_FINGER_2"/>
    <property type="match status" value="1"/>
</dbReference>
<feature type="domain" description="GATA-type" evidence="2">
    <location>
        <begin position="137"/>
        <end position="171"/>
    </location>
</feature>